<evidence type="ECO:0000259" key="10">
    <source>
        <dbReference type="Pfam" id="PF00913"/>
    </source>
</evidence>
<keyword evidence="3" id="KW-1003">Cell membrane</keyword>
<reference evidence="11" key="2">
    <citation type="journal article" date="2014" name="Mol. Biochem. Parasitol.">
        <title>Capturing the variant surface glycoprotein repertoire (the VSGnome) of Trypanosoma brucei Lister 427.</title>
        <authorList>
            <person name="Cross G.A."/>
            <person name="Kim H.S."/>
            <person name="Wickstead B."/>
        </authorList>
    </citation>
    <scope>NUCLEOTIDE SEQUENCE</scope>
    <source>
        <strain evidence="11">Lister 427</strain>
    </source>
</reference>
<dbReference type="EMBL" id="KC613790">
    <property type="protein sequence ID" value="AGH61221.1"/>
    <property type="molecule type" value="Genomic_DNA"/>
</dbReference>
<accession>M4T0N7</accession>
<keyword evidence="4" id="KW-0336">GPI-anchor</keyword>
<keyword evidence="6" id="KW-0325">Glycoprotein</keyword>
<feature type="signal peptide" evidence="9">
    <location>
        <begin position="1"/>
        <end position="26"/>
    </location>
</feature>
<reference evidence="11" key="1">
    <citation type="submission" date="2013-02" db="EMBL/GenBank/DDBJ databases">
        <authorList>
            <person name="Cross G.A.M."/>
            <person name="Kim H.-S."/>
            <person name="Wickstead B."/>
        </authorList>
    </citation>
    <scope>NUCLEOTIDE SEQUENCE</scope>
    <source>
        <strain evidence="11">Lister 427</strain>
    </source>
</reference>
<feature type="domain" description="Trypanosome variant surface glycoprotein A-type N-terminal" evidence="10">
    <location>
        <begin position="13"/>
        <end position="272"/>
    </location>
</feature>
<dbReference type="AlphaFoldDB" id="M4T0N7"/>
<evidence type="ECO:0000256" key="4">
    <source>
        <dbReference type="ARBA" id="ARBA00022622"/>
    </source>
</evidence>
<dbReference type="GO" id="GO:0042783">
    <property type="term" value="P:symbiont-mediated evasion of host immune response"/>
    <property type="evidence" value="ECO:0007669"/>
    <property type="project" value="InterPro"/>
</dbReference>
<keyword evidence="7" id="KW-0449">Lipoprotein</keyword>
<dbReference type="VEuPathDB" id="TriTrypDB:Tb427_000474200"/>
<dbReference type="SUPFAM" id="SSF118251">
    <property type="entry name" value="Variant surface glycoprotein MITAT 1.2, VSG 221, C-terminal domain"/>
    <property type="match status" value="1"/>
</dbReference>
<evidence type="ECO:0000256" key="7">
    <source>
        <dbReference type="ARBA" id="ARBA00023288"/>
    </source>
</evidence>
<dbReference type="Gene3D" id="3.90.150.10">
    <property type="entry name" value="Variant Surface Glycoprotein, subunit A domain 1"/>
    <property type="match status" value="1"/>
</dbReference>
<dbReference type="InterPro" id="IPR027446">
    <property type="entry name" value="VSG_C_dom_sf"/>
</dbReference>
<evidence type="ECO:0000256" key="1">
    <source>
        <dbReference type="ARBA" id="ARBA00002523"/>
    </source>
</evidence>
<organism evidence="11">
    <name type="scientific">Trypanosoma brucei</name>
    <dbReference type="NCBI Taxonomy" id="5691"/>
    <lineage>
        <taxon>Eukaryota</taxon>
        <taxon>Discoba</taxon>
        <taxon>Euglenozoa</taxon>
        <taxon>Kinetoplastea</taxon>
        <taxon>Metakinetoplastina</taxon>
        <taxon>Trypanosomatida</taxon>
        <taxon>Trypanosomatidae</taxon>
        <taxon>Trypanosoma</taxon>
    </lineage>
</organism>
<proteinExistence type="predicted"/>
<name>M4T0N7_9TRYP</name>
<evidence type="ECO:0000256" key="8">
    <source>
        <dbReference type="SAM" id="MobiDB-lite"/>
    </source>
</evidence>
<feature type="region of interest" description="Disordered" evidence="8">
    <location>
        <begin position="400"/>
        <end position="434"/>
    </location>
</feature>
<dbReference type="Pfam" id="PF00913">
    <property type="entry name" value="Trypan_glycop"/>
    <property type="match status" value="1"/>
</dbReference>
<feature type="compositionally biased region" description="Basic and acidic residues" evidence="8">
    <location>
        <begin position="400"/>
        <end position="418"/>
    </location>
</feature>
<protein>
    <submittedName>
        <fullName evidence="11">Variant surface glycoprotein 666</fullName>
    </submittedName>
</protein>
<dbReference type="InterPro" id="IPR001812">
    <property type="entry name" value="Trypano_VSG_A_N_dom"/>
</dbReference>
<comment type="subcellular location">
    <subcellularLocation>
        <location evidence="2">Cell membrane</location>
        <topology evidence="2">Lipid-anchor</topology>
        <topology evidence="2">GPI-anchor</topology>
    </subcellularLocation>
</comment>
<dbReference type="VEuPathDB" id="TriTrypDB:Tb11.v5.0754"/>
<sequence length="452" mass="47529">MKKTLTSQPIGLILFLTAMPIQRGSGSHMAIQLSHLKLACELAGDLKNTAPNAAFQLNKRATAAGELQVLKEDLTLLALKPEHSTNSELKLIAELARAQVAKTLKMLKTETTKAIQLVGSAATLAGRIDDLARLMLLQGQGDQSTCVSTSTSFTAATAAAATLPGCTETSAHTASLPGREATAHAIDIKTKFEAVPSTTGGVTSGGTSCIILHHGASSGLGQADAAASLLGGLLEQGSGTSNAPTWKGGNRNLGTTGSAYAAVDRMHKQFMADISQYDDINSKLLKLAGQEPSSAEAIVIEGGAIYDKHPKQKTTISQAAAEAIRRMIESHRKELQGDKLKKERDAFFLKQLETNITACEVGAKTNPKENCELTKAQTAACNAKEEGECGKTPGCEWNKTEGKCENTENEKKTAEKANQETGGNDGKATNTTGSNSFVIHKAPLLLAVLFCN</sequence>
<evidence type="ECO:0000256" key="2">
    <source>
        <dbReference type="ARBA" id="ARBA00004609"/>
    </source>
</evidence>
<feature type="chain" id="PRO_5004058744" evidence="9">
    <location>
        <begin position="27"/>
        <end position="452"/>
    </location>
</feature>
<evidence type="ECO:0000313" key="11">
    <source>
        <dbReference type="EMBL" id="AGH61221.1"/>
    </source>
</evidence>
<keyword evidence="5" id="KW-0472">Membrane</keyword>
<keyword evidence="9" id="KW-0732">Signal</keyword>
<comment type="function">
    <text evidence="1">VSG forms a coat on the surface of the parasite. The trypanosome evades the immune response of the host by expressing a series of antigenically distinct VSGs from an estimated 1000 VSG genes.</text>
</comment>
<evidence type="ECO:0000256" key="5">
    <source>
        <dbReference type="ARBA" id="ARBA00023136"/>
    </source>
</evidence>
<evidence type="ECO:0000256" key="3">
    <source>
        <dbReference type="ARBA" id="ARBA00022475"/>
    </source>
</evidence>
<evidence type="ECO:0000256" key="6">
    <source>
        <dbReference type="ARBA" id="ARBA00023180"/>
    </source>
</evidence>
<dbReference type="SUPFAM" id="SSF58087">
    <property type="entry name" value="Variant surface glycoprotein (N-terminal domain)"/>
    <property type="match status" value="1"/>
</dbReference>
<dbReference type="GO" id="GO:0005886">
    <property type="term" value="C:plasma membrane"/>
    <property type="evidence" value="ECO:0007669"/>
    <property type="project" value="UniProtKB-SubCell"/>
</dbReference>
<dbReference type="GO" id="GO:0098552">
    <property type="term" value="C:side of membrane"/>
    <property type="evidence" value="ECO:0007669"/>
    <property type="project" value="UniProtKB-KW"/>
</dbReference>
<evidence type="ECO:0000256" key="9">
    <source>
        <dbReference type="SAM" id="SignalP"/>
    </source>
</evidence>